<evidence type="ECO:0000313" key="3">
    <source>
        <dbReference type="Proteomes" id="UP000219281"/>
    </source>
</evidence>
<accession>A0A286AEM5</accession>
<gene>
    <name evidence="2" type="ORF">SAMN06297358_4061</name>
</gene>
<name>A0A286AEM5_9SPHI</name>
<evidence type="ECO:0000313" key="2">
    <source>
        <dbReference type="EMBL" id="SOD20345.1"/>
    </source>
</evidence>
<protein>
    <submittedName>
        <fullName evidence="2">Nucleoside-diphosphate-sugar epimerase</fullName>
    </submittedName>
</protein>
<dbReference type="PANTHER" id="PTHR43245:SF58">
    <property type="entry name" value="BLL5923 PROTEIN"/>
    <property type="match status" value="1"/>
</dbReference>
<dbReference type="InterPro" id="IPR001509">
    <property type="entry name" value="Epimerase_deHydtase"/>
</dbReference>
<reference evidence="3" key="1">
    <citation type="submission" date="2017-09" db="EMBL/GenBank/DDBJ databases">
        <authorList>
            <person name="Varghese N."/>
            <person name="Submissions S."/>
        </authorList>
    </citation>
    <scope>NUCLEOTIDE SEQUENCE [LARGE SCALE GENOMIC DNA]</scope>
    <source>
        <strain evidence="3">CGMCC 1.12803</strain>
    </source>
</reference>
<proteinExistence type="predicted"/>
<dbReference type="RefSeq" id="WP_240775176.1">
    <property type="nucleotide sequence ID" value="NZ_OCMT01000005.1"/>
</dbReference>
<dbReference type="Proteomes" id="UP000219281">
    <property type="component" value="Unassembled WGS sequence"/>
</dbReference>
<dbReference type="AlphaFoldDB" id="A0A286AEM5"/>
<dbReference type="Pfam" id="PF01370">
    <property type="entry name" value="Epimerase"/>
    <property type="match status" value="1"/>
</dbReference>
<organism evidence="2 3">
    <name type="scientific">Pedobacter xixiisoli</name>
    <dbReference type="NCBI Taxonomy" id="1476464"/>
    <lineage>
        <taxon>Bacteria</taxon>
        <taxon>Pseudomonadati</taxon>
        <taxon>Bacteroidota</taxon>
        <taxon>Sphingobacteriia</taxon>
        <taxon>Sphingobacteriales</taxon>
        <taxon>Sphingobacteriaceae</taxon>
        <taxon>Pedobacter</taxon>
    </lineage>
</organism>
<dbReference type="Gene3D" id="3.40.50.720">
    <property type="entry name" value="NAD(P)-binding Rossmann-like Domain"/>
    <property type="match status" value="1"/>
</dbReference>
<dbReference type="InterPro" id="IPR036291">
    <property type="entry name" value="NAD(P)-bd_dom_sf"/>
</dbReference>
<evidence type="ECO:0000259" key="1">
    <source>
        <dbReference type="Pfam" id="PF01370"/>
    </source>
</evidence>
<dbReference type="SUPFAM" id="SSF51735">
    <property type="entry name" value="NAD(P)-binding Rossmann-fold domains"/>
    <property type="match status" value="1"/>
</dbReference>
<feature type="domain" description="NAD-dependent epimerase/dehydratase" evidence="1">
    <location>
        <begin position="18"/>
        <end position="220"/>
    </location>
</feature>
<dbReference type="EMBL" id="OCMT01000005">
    <property type="protein sequence ID" value="SOD20345.1"/>
    <property type="molecule type" value="Genomic_DNA"/>
</dbReference>
<dbReference type="InterPro" id="IPR050177">
    <property type="entry name" value="Lipid_A_modif_metabolic_enz"/>
</dbReference>
<dbReference type="PANTHER" id="PTHR43245">
    <property type="entry name" value="BIFUNCTIONAL POLYMYXIN RESISTANCE PROTEIN ARNA"/>
    <property type="match status" value="1"/>
</dbReference>
<keyword evidence="3" id="KW-1185">Reference proteome</keyword>
<sequence length="314" mass="34720">MKRNFGTNASKFNMKVNITGSSGFVGQNLINYLIGYEVDVLQRYQLSNPSVEQLSSCDAIIHLAGKAHDLKKTSNPEEYYEVNFELTKRIFDAFLKSDAKKFIFISSVKAAADSLQGVLDEAHQPNPQTDYGKSKLMAEEYIQAQELPEGKAYYILRPCMIHGPGNKGNLNLLYKIVQKGIPYPLAAYENKRSFLSVENLCFVIKQLVGREIISGVYNVADDEALSTNAVVQILAASSNRKAKLWSIPSGIINKIAKIGNVLKLPLNTERLQKLTESYVVSNAKIKKALGVELPISATNGLKITAKSFNTSSFD</sequence>